<keyword evidence="4" id="KW-1185">Reference proteome</keyword>
<evidence type="ECO:0000256" key="1">
    <source>
        <dbReference type="SAM" id="MobiDB-lite"/>
    </source>
</evidence>
<name>A0A5B8M0S9_9MICO</name>
<dbReference type="PRINTS" id="PR00111">
    <property type="entry name" value="ABHYDROLASE"/>
</dbReference>
<dbReference type="InterPro" id="IPR029058">
    <property type="entry name" value="AB_hydrolase_fold"/>
</dbReference>
<dbReference type="SUPFAM" id="SSF53474">
    <property type="entry name" value="alpha/beta-Hydrolases"/>
    <property type="match status" value="1"/>
</dbReference>
<reference evidence="3 4" key="1">
    <citation type="submission" date="2019-07" db="EMBL/GenBank/DDBJ databases">
        <title>Full genome sequence of Humibacter sp. WJ7-1.</title>
        <authorList>
            <person name="Im W.-T."/>
        </authorList>
    </citation>
    <scope>NUCLEOTIDE SEQUENCE [LARGE SCALE GENOMIC DNA]</scope>
    <source>
        <strain evidence="3 4">WJ7-1</strain>
    </source>
</reference>
<dbReference type="InterPro" id="IPR050266">
    <property type="entry name" value="AB_hydrolase_sf"/>
</dbReference>
<proteinExistence type="predicted"/>
<dbReference type="AlphaFoldDB" id="A0A5B8M0S9"/>
<dbReference type="GO" id="GO:0016020">
    <property type="term" value="C:membrane"/>
    <property type="evidence" value="ECO:0007669"/>
    <property type="project" value="TreeGrafter"/>
</dbReference>
<evidence type="ECO:0000313" key="3">
    <source>
        <dbReference type="EMBL" id="QDZ13425.1"/>
    </source>
</evidence>
<keyword evidence="3" id="KW-0378">Hydrolase</keyword>
<dbReference type="Proteomes" id="UP000320216">
    <property type="component" value="Chromosome"/>
</dbReference>
<organism evidence="3 4">
    <name type="scientific">Humibacter ginsenosidimutans</name>
    <dbReference type="NCBI Taxonomy" id="2599293"/>
    <lineage>
        <taxon>Bacteria</taxon>
        <taxon>Bacillati</taxon>
        <taxon>Actinomycetota</taxon>
        <taxon>Actinomycetes</taxon>
        <taxon>Micrococcales</taxon>
        <taxon>Microbacteriaceae</taxon>
        <taxon>Humibacter</taxon>
    </lineage>
</organism>
<evidence type="ECO:0000259" key="2">
    <source>
        <dbReference type="Pfam" id="PF00561"/>
    </source>
</evidence>
<evidence type="ECO:0000313" key="4">
    <source>
        <dbReference type="Proteomes" id="UP000320216"/>
    </source>
</evidence>
<dbReference type="Gene3D" id="3.40.50.1820">
    <property type="entry name" value="alpha/beta hydrolase"/>
    <property type="match status" value="1"/>
</dbReference>
<dbReference type="Pfam" id="PF00561">
    <property type="entry name" value="Abhydrolase_1"/>
    <property type="match status" value="1"/>
</dbReference>
<dbReference type="PANTHER" id="PTHR43798:SF33">
    <property type="entry name" value="HYDROLASE, PUTATIVE (AFU_ORTHOLOGUE AFUA_2G14860)-RELATED"/>
    <property type="match status" value="1"/>
</dbReference>
<sequence length="323" mass="34922">MDRAMSRDDVEYRPFGVPVRGGELAGGVWNEHASGMPVLAIHGITASHLEWPLLADRLPGSPVIAPDLRGRGRSNGLPAPWGMRDHADDLAVLLDAFGVERALVVGHSMGGFVAVRVADQYPDRVAGLVLIDGGLPLPFQLPEDVAPDDAATVLLGPAGERLSRVYPSREAYAEFWREHPAFTDWNQHVSAYIDYDLDEVDGGYRPSSRAEAIATNIVQQDGSDGYRDALRELRMPVHFLRAPRGLLDETPGLYPDDILSPSLSLVPRLTVHEIDDVNHYSIVLTDHGIDQVVPIVADALRAAETSGGDPIGTGATNRGAERA</sequence>
<dbReference type="OrthoDB" id="63962at2"/>
<dbReference type="PANTHER" id="PTHR43798">
    <property type="entry name" value="MONOACYLGLYCEROL LIPASE"/>
    <property type="match status" value="1"/>
</dbReference>
<dbReference type="GO" id="GO:0046464">
    <property type="term" value="P:acylglycerol catabolic process"/>
    <property type="evidence" value="ECO:0007669"/>
    <property type="project" value="TreeGrafter"/>
</dbReference>
<feature type="region of interest" description="Disordered" evidence="1">
    <location>
        <begin position="304"/>
        <end position="323"/>
    </location>
</feature>
<dbReference type="InterPro" id="IPR000073">
    <property type="entry name" value="AB_hydrolase_1"/>
</dbReference>
<protein>
    <submittedName>
        <fullName evidence="3">Alpha/beta hydrolase</fullName>
    </submittedName>
</protein>
<feature type="domain" description="AB hydrolase-1" evidence="2">
    <location>
        <begin position="37"/>
        <end position="146"/>
    </location>
</feature>
<accession>A0A5B8M0S9</accession>
<dbReference type="EMBL" id="CP042305">
    <property type="protein sequence ID" value="QDZ13425.1"/>
    <property type="molecule type" value="Genomic_DNA"/>
</dbReference>
<dbReference type="GO" id="GO:0047372">
    <property type="term" value="F:monoacylglycerol lipase activity"/>
    <property type="evidence" value="ECO:0007669"/>
    <property type="project" value="TreeGrafter"/>
</dbReference>
<gene>
    <name evidence="3" type="ORF">FPZ11_00070</name>
</gene>
<dbReference type="KEGG" id="huw:FPZ11_00070"/>